<accession>A0ABU0P1C4</accession>
<dbReference type="PANTHER" id="PTHR30015">
    <property type="entry name" value="MRR RESTRICTION SYSTEM PROTEIN"/>
    <property type="match status" value="1"/>
</dbReference>
<evidence type="ECO:0000259" key="2">
    <source>
        <dbReference type="Pfam" id="PF04471"/>
    </source>
</evidence>
<dbReference type="Gene3D" id="3.40.1350.10">
    <property type="match status" value="1"/>
</dbReference>
<keyword evidence="4" id="KW-1185">Reference proteome</keyword>
<dbReference type="Pfam" id="PF04471">
    <property type="entry name" value="Mrr_cat"/>
    <property type="match status" value="1"/>
</dbReference>
<proteinExistence type="predicted"/>
<gene>
    <name evidence="3" type="ORF">QF030_007375</name>
</gene>
<name>A0ABU0P1C4_STRRH</name>
<feature type="transmembrane region" description="Helical" evidence="1">
    <location>
        <begin position="22"/>
        <end position="40"/>
    </location>
</feature>
<keyword evidence="1" id="KW-1133">Transmembrane helix</keyword>
<evidence type="ECO:0000313" key="3">
    <source>
        <dbReference type="EMBL" id="MDQ0585197.1"/>
    </source>
</evidence>
<dbReference type="InterPro" id="IPR007560">
    <property type="entry name" value="Restrct_endonuc_IV_Mrr"/>
</dbReference>
<dbReference type="EMBL" id="JAUSWV010000002">
    <property type="protein sequence ID" value="MDQ0585197.1"/>
    <property type="molecule type" value="Genomic_DNA"/>
</dbReference>
<sequence>MAVPPHDPQSARSPRRFELRSTAVYFVLLAILLVLLGTVARTVVAAAERRPGWAVAVVLVGAAAVLAGWRGQRRVSAARLARRTARSLEAATETVVDALDAAPAVVCAGPAGAGLDMAPTIRLDQPLDDVQAVTEEIRYEEVDPYELDPYEFEQAIAELCRRDGCTEVEVVGGAGDLGADVVARTPDGRVLVIQCKRYGDTHRVGSQDMQRFGGTCFPVHGAEVAAVVTTGDFTAPAVDYARQCGIVCVDGEDLRQWREAAGPRLWEPEFVAG</sequence>
<keyword evidence="1" id="KW-0812">Transmembrane</keyword>
<evidence type="ECO:0000313" key="4">
    <source>
        <dbReference type="Proteomes" id="UP001230654"/>
    </source>
</evidence>
<protein>
    <submittedName>
        <fullName evidence="3">Restriction system protein</fullName>
    </submittedName>
</protein>
<dbReference type="InterPro" id="IPR052906">
    <property type="entry name" value="Type_IV_Methyl-Rstrct_Enzyme"/>
</dbReference>
<dbReference type="Proteomes" id="UP001230654">
    <property type="component" value="Unassembled WGS sequence"/>
</dbReference>
<dbReference type="RefSeq" id="WP_307166909.1">
    <property type="nucleotide sequence ID" value="NZ_JAUSWV010000002.1"/>
</dbReference>
<dbReference type="InterPro" id="IPR011856">
    <property type="entry name" value="tRNA_endonuc-like_dom_sf"/>
</dbReference>
<reference evidence="3 4" key="1">
    <citation type="submission" date="2023-07" db="EMBL/GenBank/DDBJ databases">
        <title>Comparative genomics of wheat-associated soil bacteria to identify genetic determinants of phenazine resistance.</title>
        <authorList>
            <person name="Mouncey N."/>
        </authorList>
    </citation>
    <scope>NUCLEOTIDE SEQUENCE [LARGE SCALE GENOMIC DNA]</scope>
    <source>
        <strain evidence="3 4">B2I6</strain>
    </source>
</reference>
<keyword evidence="1" id="KW-0472">Membrane</keyword>
<organism evidence="3 4">
    <name type="scientific">Streptomyces rishiriensis</name>
    <dbReference type="NCBI Taxonomy" id="68264"/>
    <lineage>
        <taxon>Bacteria</taxon>
        <taxon>Bacillati</taxon>
        <taxon>Actinomycetota</taxon>
        <taxon>Actinomycetes</taxon>
        <taxon>Kitasatosporales</taxon>
        <taxon>Streptomycetaceae</taxon>
        <taxon>Streptomyces</taxon>
    </lineage>
</organism>
<feature type="transmembrane region" description="Helical" evidence="1">
    <location>
        <begin position="52"/>
        <end position="69"/>
    </location>
</feature>
<evidence type="ECO:0000256" key="1">
    <source>
        <dbReference type="SAM" id="Phobius"/>
    </source>
</evidence>
<comment type="caution">
    <text evidence="3">The sequence shown here is derived from an EMBL/GenBank/DDBJ whole genome shotgun (WGS) entry which is preliminary data.</text>
</comment>
<feature type="domain" description="Restriction endonuclease type IV Mrr" evidence="2">
    <location>
        <begin position="146"/>
        <end position="257"/>
    </location>
</feature>
<dbReference type="PANTHER" id="PTHR30015:SF6">
    <property type="entry name" value="SLL1429 PROTEIN"/>
    <property type="match status" value="1"/>
</dbReference>
<dbReference type="InterPro" id="IPR011335">
    <property type="entry name" value="Restrct_endonuc-II-like"/>
</dbReference>
<dbReference type="SUPFAM" id="SSF52980">
    <property type="entry name" value="Restriction endonuclease-like"/>
    <property type="match status" value="1"/>
</dbReference>